<evidence type="ECO:0000256" key="2">
    <source>
        <dbReference type="SAM" id="Phobius"/>
    </source>
</evidence>
<feature type="domain" description="Transferrin receptor-like dimerisation" evidence="4">
    <location>
        <begin position="663"/>
        <end position="778"/>
    </location>
</feature>
<evidence type="ECO:0000259" key="5">
    <source>
        <dbReference type="Pfam" id="PF04389"/>
    </source>
</evidence>
<dbReference type="InterPro" id="IPR039373">
    <property type="entry name" value="Peptidase_M28B"/>
</dbReference>
<evidence type="ECO:0000259" key="4">
    <source>
        <dbReference type="Pfam" id="PF04253"/>
    </source>
</evidence>
<dbReference type="STRING" id="431595.K3WS31"/>
<dbReference type="InterPro" id="IPR007484">
    <property type="entry name" value="Peptidase_M28"/>
</dbReference>
<dbReference type="CDD" id="cd02121">
    <property type="entry name" value="PA_GCPII_like"/>
    <property type="match status" value="2"/>
</dbReference>
<feature type="transmembrane region" description="Helical" evidence="2">
    <location>
        <begin position="50"/>
        <end position="67"/>
    </location>
</feature>
<evidence type="ECO:0000313" key="6">
    <source>
        <dbReference type="EnsemblProtists" id="PYU1_T007775"/>
    </source>
</evidence>
<reference evidence="7" key="2">
    <citation type="submission" date="2010-04" db="EMBL/GenBank/DDBJ databases">
        <authorList>
            <person name="Buell R."/>
            <person name="Hamilton J."/>
            <person name="Hostetler J."/>
        </authorList>
    </citation>
    <scope>NUCLEOTIDE SEQUENCE [LARGE SCALE GENOMIC DNA]</scope>
    <source>
        <strain evidence="7">DAOM:BR144</strain>
    </source>
</reference>
<organism evidence="6 7">
    <name type="scientific">Globisporangium ultimum (strain ATCC 200006 / CBS 805.95 / DAOM BR144)</name>
    <name type="common">Pythium ultimum</name>
    <dbReference type="NCBI Taxonomy" id="431595"/>
    <lineage>
        <taxon>Eukaryota</taxon>
        <taxon>Sar</taxon>
        <taxon>Stramenopiles</taxon>
        <taxon>Oomycota</taxon>
        <taxon>Peronosporomycetes</taxon>
        <taxon>Pythiales</taxon>
        <taxon>Pythiaceae</taxon>
        <taxon>Globisporangium</taxon>
    </lineage>
</organism>
<dbReference type="OMA" id="PPCRANG"/>
<feature type="domain" description="PA" evidence="3">
    <location>
        <begin position="1028"/>
        <end position="1104"/>
    </location>
</feature>
<keyword evidence="2" id="KW-0472">Membrane</keyword>
<dbReference type="Pfam" id="PF04253">
    <property type="entry name" value="TFR_dimer"/>
    <property type="match status" value="2"/>
</dbReference>
<dbReference type="InterPro" id="IPR007365">
    <property type="entry name" value="TFR-like_dimer_dom"/>
</dbReference>
<dbReference type="EnsemblProtists" id="PYU1_T007775">
    <property type="protein sequence ID" value="PYU1_T007775"/>
    <property type="gene ID" value="PYU1_G007759"/>
</dbReference>
<dbReference type="FunFam" id="1.20.930.40:FF:000007">
    <property type="entry name" value="Uncharacterized protein"/>
    <property type="match status" value="2"/>
</dbReference>
<dbReference type="PANTHER" id="PTHR10404:SF46">
    <property type="entry name" value="VACUOLAR PROTEIN SORTING-ASSOCIATED PROTEIN 70"/>
    <property type="match status" value="1"/>
</dbReference>
<dbReference type="Gene3D" id="3.40.630.10">
    <property type="entry name" value="Zn peptidases"/>
    <property type="match status" value="2"/>
</dbReference>
<feature type="domain" description="Transferrin receptor-like dimerisation" evidence="4">
    <location>
        <begin position="1482"/>
        <end position="1603"/>
    </location>
</feature>
<dbReference type="PANTHER" id="PTHR10404">
    <property type="entry name" value="N-ACETYLATED-ALPHA-LINKED ACIDIC DIPEPTIDASE"/>
    <property type="match status" value="1"/>
</dbReference>
<dbReference type="Proteomes" id="UP000019132">
    <property type="component" value="Unassembled WGS sequence"/>
</dbReference>
<dbReference type="SUPFAM" id="SSF47672">
    <property type="entry name" value="Transferrin receptor-like dimerisation domain"/>
    <property type="match status" value="2"/>
</dbReference>
<dbReference type="Pfam" id="PF02225">
    <property type="entry name" value="PA"/>
    <property type="match status" value="2"/>
</dbReference>
<dbReference type="HOGENOM" id="CLU_003483_0_0_1"/>
<dbReference type="EMBL" id="GL376617">
    <property type="status" value="NOT_ANNOTATED_CDS"/>
    <property type="molecule type" value="Genomic_DNA"/>
</dbReference>
<dbReference type="Gene3D" id="3.50.30.30">
    <property type="match status" value="2"/>
</dbReference>
<protein>
    <recommendedName>
        <fullName evidence="8">Glutamate carboxypeptidase</fullName>
    </recommendedName>
</protein>
<dbReference type="SUPFAM" id="SSF53187">
    <property type="entry name" value="Zn-dependent exopeptidases"/>
    <property type="match status" value="2"/>
</dbReference>
<sequence>MASFASTKKKSGPVLATTAADADTDAYGTFDARTGLYTRAKPPSKIKGRVLRALGIAGVVLLAASYVSGRSPLSILLGGAADDDVIIAKSKFNLDSILSEDEQHFVDGINKTKLREHLHFYASAPHSAGTKRDYDTAVYTAKQFESYGLNATIKEYYTLLSTPIRRRLAIVAPKRHKREIDLTEAVIKGDECTSSPDALPPFLAYAANGSVTASVVYANFGRQEDFQFLADQNVTLKGKIALVRYGGNFRGLKVMAAEFHQVAGVLIYSDPQDDGFVQGPTYPKGPWRPEGSFQRGSLQYLSIAGGDPLTPGFPSNLDAPYLKYEDVKSIPHIPALPLSYGQAQHILKSLGGAKAPDAWQGGLKVKHGYHLGSDETTVLNLELEIDNKVGPIWDVIGTIEGAEEPEQQVLIGNHRDAWVCGAVDPNSGSAVLLEIGRNLGELLKTGWKPRRTLVLGSWDGEEYGLLGSTEYAEDNAETLKKEAVAYINVDSSLGPVVSAGGTPSIAEFLYQTAKAIPANRFYGNETEVTLYEQWSKQAADRRLRLGGNDGTLGPQHLITLLGSGTDYTAFYQHLGIISANLAFSLSDHPYGVYHSTMDSIPYYEKFADPNYETQTTTARWWGLLAIRLASKSVIPFDFSTYAFVMTEDLAVFETKLAALNRTVDFTTLHGAIKQFSAQANLFHAIVEAFKNDREGTGEMRKVLNTKLVSLERYLLTEDGLPHRPWYKHVIFGPGFYEGYRGAAFPGIDDAIAFSDTSSTIQAHVDEVARVVQRAADYLASERAETMMRESSLSQKFAPLASALMIAPPKKKQAQHAALGQAAASDAYGTFHGHDASDAPVRVPPCRANGFAGHATMLRTLAVVGFLLFAMSYVLTAQDPITRLRALPTVTDSAVTTNNNKVETVVDEIVSLDADVNAIESKFLSGVDRKKIQEYLHAYAAVPHPAGSKEDYNTAVWTAKQFEAFGLNATIKEYYPLLSLPVRRHLAIVAPESAARELNLTEASVSGDSCTTNEKALPPFLAYSASGNVTASVVYVNFGTPADFQWLVENNVTLKGKIALVRYGGNFRGLKVMVSEQHGMAGVLIYSDPHDDGFTLGATYPDGPWRPEGSFQRGSIQYNSLAGGDPLTPGFPSNLGAPYLDYETAYTIPHIPALPLSYGQAKYILESLGGKKAPDAWQGALTFADGYHVGDDEATVLNLDLVMDNKIGPIWDVIGTIDGAVEPDQHVLIGNHRDGWVCGAVDPSSGSAVMLELARNLGELLKGGWRPRRKLVLASWDGEEYGLLGSTEWAEDHAALLKKHAVAYINVDNVVGPYVTASGTPSIAGFLKDTAKAVPANKYFANETATSLYEQWANQTASRLLSAHGGNDGTLGPDHMIGFMGSGTDFTAFYQHLGVISANLGYVIGTGMYGVYHSTMDSLRYMETVGDPEYRTHETTTKWWGLLTLRLADNAIVPFDFSTYGLVMDEDLMGFEAQVAGLHQNAVDFSKLRDAIKELSANAKLFQARISDFAEKSKNVVGDEETDKTRREWNEKLVKMERYLLSDDGLPHRPWFKHVIFGPGFYEGYGGTAFPGISDSIAFKDNATTIQAHVNDVASVVSRAAQFLVATS</sequence>
<dbReference type="InterPro" id="IPR003137">
    <property type="entry name" value="PA_domain"/>
</dbReference>
<dbReference type="Gene3D" id="1.20.930.40">
    <property type="entry name" value="Transferrin receptor-like, dimerisation domain"/>
    <property type="match status" value="2"/>
</dbReference>
<keyword evidence="2" id="KW-1133">Transmembrane helix</keyword>
<dbReference type="Pfam" id="PF04389">
    <property type="entry name" value="Peptidase_M28"/>
    <property type="match status" value="2"/>
</dbReference>
<accession>K3WS31</accession>
<evidence type="ECO:0000256" key="1">
    <source>
        <dbReference type="ARBA" id="ARBA00005634"/>
    </source>
</evidence>
<dbReference type="InterPro" id="IPR046450">
    <property type="entry name" value="PA_dom_sf"/>
</dbReference>
<dbReference type="SUPFAM" id="SSF52025">
    <property type="entry name" value="PA domain"/>
    <property type="match status" value="2"/>
</dbReference>
<proteinExistence type="inferred from homology"/>
<evidence type="ECO:0008006" key="8">
    <source>
        <dbReference type="Google" id="ProtNLM"/>
    </source>
</evidence>
<evidence type="ECO:0000313" key="7">
    <source>
        <dbReference type="Proteomes" id="UP000019132"/>
    </source>
</evidence>
<comment type="similarity">
    <text evidence="1">Belongs to the peptidase M28 family. M28B subfamily.</text>
</comment>
<dbReference type="eggNOG" id="KOG2195">
    <property type="taxonomic scope" value="Eukaryota"/>
</dbReference>
<dbReference type="GO" id="GO:0004180">
    <property type="term" value="F:carboxypeptidase activity"/>
    <property type="evidence" value="ECO:0007669"/>
    <property type="project" value="TreeGrafter"/>
</dbReference>
<reference evidence="6" key="3">
    <citation type="submission" date="2015-02" db="UniProtKB">
        <authorList>
            <consortium name="EnsemblProtists"/>
        </authorList>
    </citation>
    <scope>IDENTIFICATION</scope>
    <source>
        <strain evidence="6">DAOM BR144</strain>
    </source>
</reference>
<feature type="domain" description="Peptidase M28" evidence="5">
    <location>
        <begin position="395"/>
        <end position="491"/>
    </location>
</feature>
<keyword evidence="2" id="KW-0812">Transmembrane</keyword>
<dbReference type="InterPro" id="IPR036757">
    <property type="entry name" value="TFR-like_dimer_dom_sf"/>
</dbReference>
<feature type="domain" description="PA" evidence="3">
    <location>
        <begin position="211"/>
        <end position="287"/>
    </location>
</feature>
<dbReference type="CDD" id="cd08022">
    <property type="entry name" value="M28_PSMA_like"/>
    <property type="match status" value="2"/>
</dbReference>
<dbReference type="InParanoid" id="K3WS31"/>
<name>K3WS31_GLOUD</name>
<keyword evidence="7" id="KW-1185">Reference proteome</keyword>
<evidence type="ECO:0000259" key="3">
    <source>
        <dbReference type="Pfam" id="PF02225"/>
    </source>
</evidence>
<reference evidence="7" key="1">
    <citation type="journal article" date="2010" name="Genome Biol.">
        <title>Genome sequence of the necrotrophic plant pathogen Pythium ultimum reveals original pathogenicity mechanisms and effector repertoire.</title>
        <authorList>
            <person name="Levesque C.A."/>
            <person name="Brouwer H."/>
            <person name="Cano L."/>
            <person name="Hamilton J.P."/>
            <person name="Holt C."/>
            <person name="Huitema E."/>
            <person name="Raffaele S."/>
            <person name="Robideau G.P."/>
            <person name="Thines M."/>
            <person name="Win J."/>
            <person name="Zerillo M.M."/>
            <person name="Beakes G.W."/>
            <person name="Boore J.L."/>
            <person name="Busam D."/>
            <person name="Dumas B."/>
            <person name="Ferriera S."/>
            <person name="Fuerstenberg S.I."/>
            <person name="Gachon C.M."/>
            <person name="Gaulin E."/>
            <person name="Govers F."/>
            <person name="Grenville-Briggs L."/>
            <person name="Horner N."/>
            <person name="Hostetler J."/>
            <person name="Jiang R.H."/>
            <person name="Johnson J."/>
            <person name="Krajaejun T."/>
            <person name="Lin H."/>
            <person name="Meijer H.J."/>
            <person name="Moore B."/>
            <person name="Morris P."/>
            <person name="Phuntmart V."/>
            <person name="Puiu D."/>
            <person name="Shetty J."/>
            <person name="Stajich J.E."/>
            <person name="Tripathy S."/>
            <person name="Wawra S."/>
            <person name="van West P."/>
            <person name="Whitty B.R."/>
            <person name="Coutinho P.M."/>
            <person name="Henrissat B."/>
            <person name="Martin F."/>
            <person name="Thomas P.D."/>
            <person name="Tyler B.M."/>
            <person name="De Vries R.P."/>
            <person name="Kamoun S."/>
            <person name="Yandell M."/>
            <person name="Tisserat N."/>
            <person name="Buell C.R."/>
        </authorList>
    </citation>
    <scope>NUCLEOTIDE SEQUENCE</scope>
    <source>
        <strain evidence="7">DAOM:BR144</strain>
    </source>
</reference>
<feature type="domain" description="Peptidase M28" evidence="5">
    <location>
        <begin position="1212"/>
        <end position="1420"/>
    </location>
</feature>
<dbReference type="FunFam" id="3.40.630.10:FF:000078">
    <property type="entry name" value="Glutamate carboxypeptidase 2"/>
    <property type="match status" value="2"/>
</dbReference>
<dbReference type="VEuPathDB" id="FungiDB:PYU1_G007759"/>
<dbReference type="FunFam" id="3.50.30.30:FF:000008">
    <property type="entry name" value="Glutamate carboxypeptidase 2"/>
    <property type="match status" value="2"/>
</dbReference>